<protein>
    <recommendedName>
        <fullName evidence="2">DET1- and DDB1-associated protein 1</fullName>
    </recommendedName>
</protein>
<evidence type="ECO:0000259" key="5">
    <source>
        <dbReference type="Pfam" id="PF10172"/>
    </source>
</evidence>
<dbReference type="AlphaFoldDB" id="A0A7R8UBI4"/>
<organism evidence="6 7">
    <name type="scientific">Hermetia illucens</name>
    <name type="common">Black soldier fly</name>
    <dbReference type="NCBI Taxonomy" id="343691"/>
    <lineage>
        <taxon>Eukaryota</taxon>
        <taxon>Metazoa</taxon>
        <taxon>Ecdysozoa</taxon>
        <taxon>Arthropoda</taxon>
        <taxon>Hexapoda</taxon>
        <taxon>Insecta</taxon>
        <taxon>Pterygota</taxon>
        <taxon>Neoptera</taxon>
        <taxon>Endopterygota</taxon>
        <taxon>Diptera</taxon>
        <taxon>Brachycera</taxon>
        <taxon>Stratiomyomorpha</taxon>
        <taxon>Stratiomyidae</taxon>
        <taxon>Hermetiinae</taxon>
        <taxon>Hermetia</taxon>
    </lineage>
</organism>
<accession>A0A7R8UBI4</accession>
<dbReference type="GO" id="GO:0032436">
    <property type="term" value="P:positive regulation of proteasomal ubiquitin-dependent protein catabolic process"/>
    <property type="evidence" value="ECO:0007669"/>
    <property type="project" value="TreeGrafter"/>
</dbReference>
<dbReference type="OrthoDB" id="8598182at2759"/>
<dbReference type="Pfam" id="PF10172">
    <property type="entry name" value="DDA1"/>
    <property type="match status" value="1"/>
</dbReference>
<evidence type="ECO:0000256" key="1">
    <source>
        <dbReference type="ARBA" id="ARBA00008042"/>
    </source>
</evidence>
<dbReference type="Proteomes" id="UP000594454">
    <property type="component" value="Chromosome 1"/>
</dbReference>
<dbReference type="InterPro" id="IPR018276">
    <property type="entry name" value="DDA1_dom"/>
</dbReference>
<dbReference type="GO" id="GO:0080008">
    <property type="term" value="C:Cul4-RING E3 ubiquitin ligase complex"/>
    <property type="evidence" value="ECO:0007669"/>
    <property type="project" value="TreeGrafter"/>
</dbReference>
<name>A0A7R8UBI4_HERIL</name>
<dbReference type="EMBL" id="LR899009">
    <property type="protein sequence ID" value="CAD7077728.1"/>
    <property type="molecule type" value="Genomic_DNA"/>
</dbReference>
<dbReference type="FunCoup" id="A0A7R8UBI4">
    <property type="interactions" value="128"/>
</dbReference>
<comment type="function">
    <text evidence="3">Functions as a component of numerous distinct DCX (DDB1-CUL4-X-box) E3 ubiquitin-protein ligase complexes which mediate the ubiquitination and subsequent proteasomal degradation of target proteins. In the DCX complexes, acts as a scaffolding subunit required to stabilize the complex.</text>
</comment>
<evidence type="ECO:0000256" key="4">
    <source>
        <dbReference type="SAM" id="MobiDB-lite"/>
    </source>
</evidence>
<dbReference type="InterPro" id="IPR033575">
    <property type="entry name" value="DDA1-like"/>
</dbReference>
<feature type="domain" description="DET1- and DDB1-associated protein 1" evidence="5">
    <location>
        <begin position="5"/>
        <end position="67"/>
    </location>
</feature>
<dbReference type="PANTHER" id="PTHR31879">
    <property type="entry name" value="DET1- AND DDB1-ASSOCIATED PROTEIN 1"/>
    <property type="match status" value="1"/>
</dbReference>
<evidence type="ECO:0000313" key="6">
    <source>
        <dbReference type="EMBL" id="CAD7077728.1"/>
    </source>
</evidence>
<feature type="region of interest" description="Disordered" evidence="4">
    <location>
        <begin position="68"/>
        <end position="97"/>
    </location>
</feature>
<keyword evidence="7" id="KW-1185">Reference proteome</keyword>
<reference evidence="6 7" key="1">
    <citation type="submission" date="2020-11" db="EMBL/GenBank/DDBJ databases">
        <authorList>
            <person name="Wallbank WR R."/>
            <person name="Pardo Diaz C."/>
            <person name="Kozak K."/>
            <person name="Martin S."/>
            <person name="Jiggins C."/>
            <person name="Moest M."/>
            <person name="Warren A I."/>
            <person name="Generalovic N T."/>
            <person name="Byers J.R.P. K."/>
            <person name="Montejo-Kovacevich G."/>
            <person name="Yen C E."/>
        </authorList>
    </citation>
    <scope>NUCLEOTIDE SEQUENCE [LARGE SCALE GENOMIC DNA]</scope>
</reference>
<feature type="compositionally biased region" description="Basic and acidic residues" evidence="4">
    <location>
        <begin position="68"/>
        <end position="78"/>
    </location>
</feature>
<sequence>MSVSEFLKGLPCHNEQNFSLFNTENGIRTSLKRPSVYLPTEDLPSEQIIVTEKKNILLRYLHQQWDKKINAPKRRDNSEVGGDASNRKRPRLERETN</sequence>
<dbReference type="InParanoid" id="A0A7R8UBI4"/>
<gene>
    <name evidence="6" type="ORF">HERILL_LOCUS1048</name>
</gene>
<evidence type="ECO:0000256" key="3">
    <source>
        <dbReference type="ARBA" id="ARBA00045586"/>
    </source>
</evidence>
<proteinExistence type="inferred from homology"/>
<dbReference type="OMA" id="RYLHQHW"/>
<evidence type="ECO:0000256" key="2">
    <source>
        <dbReference type="ARBA" id="ARBA00018256"/>
    </source>
</evidence>
<comment type="similarity">
    <text evidence="1">Belongs to the DDA1 family.</text>
</comment>
<evidence type="ECO:0000313" key="7">
    <source>
        <dbReference type="Proteomes" id="UP000594454"/>
    </source>
</evidence>
<dbReference type="PANTHER" id="PTHR31879:SF2">
    <property type="entry name" value="DET1- AND DDB1-ASSOCIATED PROTEIN 1"/>
    <property type="match status" value="1"/>
</dbReference>